<evidence type="ECO:0000313" key="3">
    <source>
        <dbReference type="Proteomes" id="UP001138768"/>
    </source>
</evidence>
<name>A0A9X0WBB8_9GAMM</name>
<evidence type="ECO:0000256" key="1">
    <source>
        <dbReference type="SAM" id="MobiDB-lite"/>
    </source>
</evidence>
<evidence type="ECO:0000313" key="2">
    <source>
        <dbReference type="EMBL" id="MBK1619788.1"/>
    </source>
</evidence>
<proteinExistence type="predicted"/>
<sequence>MMGKILDDMTHLRGDIDRAREVRAQAQQGRSEQLADRASMVERMLTGFAATRANQGAADRASRQQFLAGLEQDINALNQGVRDRMQTLHQTRVEQAAAAAGERRAQVEAIADDIRGTLGDFKQKMSAFRSDYLASVNEDAFARAGFVANTGRQVAELVGGFRRERSEQAATDAQARIAFIKELGSQVAEIQSSVAKDLDGVRQLFGSGNFSDPIGRRPAAPSKPSKPTAMHAQAQPQPAAKESKPSAAERDTKKPNAQQAAKAKEPKTGD</sequence>
<accession>A0A9X0WBB8</accession>
<feature type="compositionally biased region" description="Basic and acidic residues" evidence="1">
    <location>
        <begin position="241"/>
        <end position="254"/>
    </location>
</feature>
<keyword evidence="3" id="KW-1185">Reference proteome</keyword>
<gene>
    <name evidence="2" type="ORF">CKO42_15320</name>
</gene>
<dbReference type="AlphaFoldDB" id="A0A9X0WBB8"/>
<protein>
    <submittedName>
        <fullName evidence="2">Uncharacterized protein</fullName>
    </submittedName>
</protein>
<dbReference type="Proteomes" id="UP001138768">
    <property type="component" value="Unassembled WGS sequence"/>
</dbReference>
<feature type="compositionally biased region" description="Low complexity" evidence="1">
    <location>
        <begin position="216"/>
        <end position="240"/>
    </location>
</feature>
<dbReference type="EMBL" id="NRRY01000026">
    <property type="protein sequence ID" value="MBK1619788.1"/>
    <property type="molecule type" value="Genomic_DNA"/>
</dbReference>
<reference evidence="2 3" key="1">
    <citation type="journal article" date="2020" name="Microorganisms">
        <title>Osmotic Adaptation and Compatible Solute Biosynthesis of Phototrophic Bacteria as Revealed from Genome Analyses.</title>
        <authorList>
            <person name="Imhoff J.F."/>
            <person name="Rahn T."/>
            <person name="Kunzel S."/>
            <person name="Keller A."/>
            <person name="Neulinger S.C."/>
        </authorList>
    </citation>
    <scope>NUCLEOTIDE SEQUENCE [LARGE SCALE GENOMIC DNA]</scope>
    <source>
        <strain evidence="2 3">DSM 25653</strain>
    </source>
</reference>
<feature type="region of interest" description="Disordered" evidence="1">
    <location>
        <begin position="207"/>
        <end position="270"/>
    </location>
</feature>
<comment type="caution">
    <text evidence="2">The sequence shown here is derived from an EMBL/GenBank/DDBJ whole genome shotgun (WGS) entry which is preliminary data.</text>
</comment>
<organism evidence="2 3">
    <name type="scientific">Lamprobacter modestohalophilus</name>
    <dbReference type="NCBI Taxonomy" id="1064514"/>
    <lineage>
        <taxon>Bacteria</taxon>
        <taxon>Pseudomonadati</taxon>
        <taxon>Pseudomonadota</taxon>
        <taxon>Gammaproteobacteria</taxon>
        <taxon>Chromatiales</taxon>
        <taxon>Chromatiaceae</taxon>
        <taxon>Lamprobacter</taxon>
    </lineage>
</organism>